<proteinExistence type="predicted"/>
<dbReference type="EMBL" id="CP010401">
    <property type="protein sequence ID" value="ALE03105.1"/>
    <property type="molecule type" value="Genomic_DNA"/>
</dbReference>
<evidence type="ECO:0000313" key="1">
    <source>
        <dbReference type="EMBL" id="ALE03105.1"/>
    </source>
</evidence>
<reference evidence="1 2" key="1">
    <citation type="journal article" date="2015" name="Genome Announc.">
        <title>Complete Genome Sequence of Bartonella ancashensis Strain 20.00, Isolated from the Blood of a Patient with Verruga Peruana.</title>
        <authorList>
            <person name="Hang J."/>
            <person name="Mullins K.E."/>
            <person name="Clifford R.J."/>
            <person name="Onmus-Leone F."/>
            <person name="Yang Y."/>
            <person name="Jiang J."/>
            <person name="Leguia M."/>
            <person name="Kasper M.R."/>
            <person name="Maguina C."/>
            <person name="Lesho E.P."/>
            <person name="Jarman R.G."/>
            <person name="Richards A.L."/>
            <person name="Blazes D."/>
        </authorList>
    </citation>
    <scope>NUCLEOTIDE SEQUENCE [LARGE SCALE GENOMIC DNA]</scope>
    <source>
        <strain evidence="1 2">20.00</strain>
    </source>
</reference>
<evidence type="ECO:0000313" key="2">
    <source>
        <dbReference type="Proteomes" id="UP000057213"/>
    </source>
</evidence>
<organism evidence="1 2">
    <name type="scientific">Bartonella ancashensis</name>
    <dbReference type="NCBI Taxonomy" id="1318743"/>
    <lineage>
        <taxon>Bacteria</taxon>
        <taxon>Pseudomonadati</taxon>
        <taxon>Pseudomonadota</taxon>
        <taxon>Alphaproteobacteria</taxon>
        <taxon>Hyphomicrobiales</taxon>
        <taxon>Bartonellaceae</taxon>
        <taxon>Bartonella</taxon>
    </lineage>
</organism>
<dbReference type="STRING" id="1318743.PU02_0291"/>
<gene>
    <name evidence="1" type="ORF">PU02_0291</name>
</gene>
<protein>
    <submittedName>
        <fullName evidence="1">Uncharacterized protein</fullName>
    </submittedName>
</protein>
<dbReference type="AlphaFoldDB" id="A0A0M3T2P7"/>
<dbReference type="KEGG" id="banc:PU02_0291"/>
<keyword evidence="2" id="KW-1185">Reference proteome</keyword>
<dbReference type="Proteomes" id="UP000057213">
    <property type="component" value="Chromosome"/>
</dbReference>
<dbReference type="PATRIC" id="fig|1318743.3.peg.304"/>
<accession>A0A0M3T2P7</accession>
<name>A0A0M3T2P7_9HYPH</name>
<sequence length="65" mass="6910">MLHREGRCPTCTVGRFAALAGGHFSLCCWAFCCIVKGAVPLALLGALPHCGGHLVVGVKYHLINY</sequence>